<reference evidence="10 11" key="1">
    <citation type="submission" date="2019-08" db="EMBL/GenBank/DDBJ databases">
        <authorList>
            <person name="Alioto T."/>
            <person name="Alioto T."/>
            <person name="Gomez Garrido J."/>
        </authorList>
    </citation>
    <scope>NUCLEOTIDE SEQUENCE [LARGE SCALE GENOMIC DNA]</scope>
</reference>
<evidence type="ECO:0000256" key="3">
    <source>
        <dbReference type="ARBA" id="ARBA00022475"/>
    </source>
</evidence>
<dbReference type="PANTHER" id="PTHR48021">
    <property type="match status" value="1"/>
</dbReference>
<feature type="transmembrane region" description="Helical" evidence="8">
    <location>
        <begin position="70"/>
        <end position="92"/>
    </location>
</feature>
<dbReference type="InterPro" id="IPR050549">
    <property type="entry name" value="MFS_Trehalose_Transporter"/>
</dbReference>
<dbReference type="Proteomes" id="UP000325440">
    <property type="component" value="Unassembled WGS sequence"/>
</dbReference>
<feature type="transmembrane region" description="Helical" evidence="8">
    <location>
        <begin position="158"/>
        <end position="177"/>
    </location>
</feature>
<feature type="transmembrane region" description="Helical" evidence="8">
    <location>
        <begin position="29"/>
        <end position="50"/>
    </location>
</feature>
<name>A0A5E4NE96_9HEMI</name>
<gene>
    <name evidence="10" type="ORF">CINCED_3A014565</name>
</gene>
<dbReference type="PROSITE" id="PS50850">
    <property type="entry name" value="MFS"/>
    <property type="match status" value="1"/>
</dbReference>
<comment type="subcellular location">
    <subcellularLocation>
        <location evidence="1">Cell membrane</location>
        <topology evidence="1">Multi-pass membrane protein</topology>
    </subcellularLocation>
</comment>
<feature type="transmembrane region" description="Helical" evidence="8">
    <location>
        <begin position="362"/>
        <end position="386"/>
    </location>
</feature>
<feature type="transmembrane region" description="Helical" evidence="8">
    <location>
        <begin position="183"/>
        <end position="204"/>
    </location>
</feature>
<feature type="transmembrane region" description="Helical" evidence="8">
    <location>
        <begin position="125"/>
        <end position="146"/>
    </location>
</feature>
<dbReference type="GO" id="GO:0022857">
    <property type="term" value="F:transmembrane transporter activity"/>
    <property type="evidence" value="ECO:0007669"/>
    <property type="project" value="InterPro"/>
</dbReference>
<dbReference type="PROSITE" id="PS00216">
    <property type="entry name" value="SUGAR_TRANSPORT_1"/>
    <property type="match status" value="1"/>
</dbReference>
<evidence type="ECO:0000256" key="1">
    <source>
        <dbReference type="ARBA" id="ARBA00004651"/>
    </source>
</evidence>
<dbReference type="SUPFAM" id="SSF103473">
    <property type="entry name" value="MFS general substrate transporter"/>
    <property type="match status" value="1"/>
</dbReference>
<feature type="transmembrane region" description="Helical" evidence="8">
    <location>
        <begin position="398"/>
        <end position="419"/>
    </location>
</feature>
<keyword evidence="4 10" id="KW-0762">Sugar transport</keyword>
<evidence type="ECO:0000313" key="10">
    <source>
        <dbReference type="EMBL" id="VVC43180.1"/>
    </source>
</evidence>
<feature type="transmembrane region" description="Helical" evidence="8">
    <location>
        <begin position="99"/>
        <end position="119"/>
    </location>
</feature>
<keyword evidence="3" id="KW-1003">Cell membrane</keyword>
<evidence type="ECO:0000259" key="9">
    <source>
        <dbReference type="PROSITE" id="PS50850"/>
    </source>
</evidence>
<organism evidence="10 11">
    <name type="scientific">Cinara cedri</name>
    <dbReference type="NCBI Taxonomy" id="506608"/>
    <lineage>
        <taxon>Eukaryota</taxon>
        <taxon>Metazoa</taxon>
        <taxon>Ecdysozoa</taxon>
        <taxon>Arthropoda</taxon>
        <taxon>Hexapoda</taxon>
        <taxon>Insecta</taxon>
        <taxon>Pterygota</taxon>
        <taxon>Neoptera</taxon>
        <taxon>Paraneoptera</taxon>
        <taxon>Hemiptera</taxon>
        <taxon>Sternorrhyncha</taxon>
        <taxon>Aphidomorpha</taxon>
        <taxon>Aphidoidea</taxon>
        <taxon>Aphididae</taxon>
        <taxon>Lachninae</taxon>
        <taxon>Cinara</taxon>
    </lineage>
</organism>
<feature type="domain" description="Major facilitator superfamily (MFS) profile" evidence="9">
    <location>
        <begin position="31"/>
        <end position="453"/>
    </location>
</feature>
<feature type="transmembrane region" description="Helical" evidence="8">
    <location>
        <begin position="329"/>
        <end position="350"/>
    </location>
</feature>
<keyword evidence="11" id="KW-1185">Reference proteome</keyword>
<evidence type="ECO:0000256" key="4">
    <source>
        <dbReference type="ARBA" id="ARBA00022597"/>
    </source>
</evidence>
<feature type="transmembrane region" description="Helical" evidence="8">
    <location>
        <begin position="301"/>
        <end position="322"/>
    </location>
</feature>
<dbReference type="Pfam" id="PF00083">
    <property type="entry name" value="Sugar_tr"/>
    <property type="match status" value="1"/>
</dbReference>
<evidence type="ECO:0000256" key="6">
    <source>
        <dbReference type="ARBA" id="ARBA00022989"/>
    </source>
</evidence>
<keyword evidence="6 8" id="KW-1133">Transmembrane helix</keyword>
<keyword evidence="5 8" id="KW-0812">Transmembrane</keyword>
<keyword evidence="2" id="KW-0813">Transport</keyword>
<dbReference type="InterPro" id="IPR036259">
    <property type="entry name" value="MFS_trans_sf"/>
</dbReference>
<feature type="transmembrane region" description="Helical" evidence="8">
    <location>
        <begin position="431"/>
        <end position="449"/>
    </location>
</feature>
<evidence type="ECO:0000256" key="7">
    <source>
        <dbReference type="ARBA" id="ARBA00023136"/>
    </source>
</evidence>
<dbReference type="PANTHER" id="PTHR48021:SF1">
    <property type="entry name" value="GH07001P-RELATED"/>
    <property type="match status" value="1"/>
</dbReference>
<keyword evidence="7 8" id="KW-0472">Membrane</keyword>
<dbReference type="GO" id="GO:0005886">
    <property type="term" value="C:plasma membrane"/>
    <property type="evidence" value="ECO:0007669"/>
    <property type="project" value="UniProtKB-SubCell"/>
</dbReference>
<evidence type="ECO:0000313" key="11">
    <source>
        <dbReference type="Proteomes" id="UP000325440"/>
    </source>
</evidence>
<accession>A0A5E4NE96</accession>
<dbReference type="FunFam" id="1.20.1250.20:FF:000218">
    <property type="entry name" value="facilitated trehalose transporter Tret1"/>
    <property type="match status" value="1"/>
</dbReference>
<dbReference type="Gene3D" id="1.20.1250.20">
    <property type="entry name" value="MFS general substrate transporter like domains"/>
    <property type="match status" value="1"/>
</dbReference>
<evidence type="ECO:0000256" key="8">
    <source>
        <dbReference type="SAM" id="Phobius"/>
    </source>
</evidence>
<dbReference type="OrthoDB" id="6612291at2759"/>
<evidence type="ECO:0000256" key="2">
    <source>
        <dbReference type="ARBA" id="ARBA00022448"/>
    </source>
</evidence>
<dbReference type="InterPro" id="IPR005828">
    <property type="entry name" value="MFS_sugar_transport-like"/>
</dbReference>
<dbReference type="InterPro" id="IPR020846">
    <property type="entry name" value="MFS_dom"/>
</dbReference>
<protein>
    <submittedName>
        <fullName evidence="10">Sugar transporter, conserved site,Major facilitator superfamily domain,Major facilitator, sugar</fullName>
    </submittedName>
</protein>
<feature type="transmembrane region" description="Helical" evidence="8">
    <location>
        <begin position="267"/>
        <end position="289"/>
    </location>
</feature>
<dbReference type="InterPro" id="IPR005829">
    <property type="entry name" value="Sugar_transporter_CS"/>
</dbReference>
<dbReference type="EMBL" id="CABPRJ010002368">
    <property type="protein sequence ID" value="VVC43180.1"/>
    <property type="molecule type" value="Genomic_DNA"/>
</dbReference>
<dbReference type="AlphaFoldDB" id="A0A5E4NE96"/>
<evidence type="ECO:0000256" key="5">
    <source>
        <dbReference type="ARBA" id="ARBA00022692"/>
    </source>
</evidence>
<sequence length="477" mass="52072">MVQFAWLECINNNVIIMVLCRFSGTFRQIAACVVGSLPVFMAGIVLGWPSPVIEYMTAGLGPVTLSPTQTSWMIAFIDVGNFFMAIPAGWLMDWMGRKFVLTISGPLMVVGWLFILFGSRPWQLYVARLLQGAAVAIGFVVAPAYVGELASVRIRGKLGLLIQVCYGTGLQFSYTAGWLFNDYTALAIASACVSVVSSVLFLFLPESPYYLMLTGQLDDATKCLWNLRSYTAQELESEIVTVKGSVMNDTRDKTNLGNLLTRDRRPLVIVLVMAVLQMASGASVLEAYGSALLAGYGVSSNVLAVFLGLTILVAAVPFMLAVDRYGRRPLMLVSCFGTAVCHALVVYFLWHRLAGGAADNWWLPLFASISGVQFFINIGIMPMLAVVECEYFPSDTRALADTAVVLTLTLSSTVAITTYQATGGFSQVVNYAVYAALSLAGGVFCYVFMPETKCKTFVEIQKDFRPLDCLTQEYDHI</sequence>
<proteinExistence type="predicted"/>